<keyword evidence="10" id="KW-1185">Reference proteome</keyword>
<dbReference type="InterPro" id="IPR021782">
    <property type="entry name" value="DUF3347"/>
</dbReference>
<dbReference type="Pfam" id="PF03150">
    <property type="entry name" value="CCP_MauG"/>
    <property type="match status" value="1"/>
</dbReference>
<keyword evidence="3 7" id="KW-0479">Metal-binding</keyword>
<dbReference type="Gene3D" id="1.10.760.10">
    <property type="entry name" value="Cytochrome c-like domain"/>
    <property type="match status" value="2"/>
</dbReference>
<dbReference type="PANTHER" id="PTHR30600:SF10">
    <property type="entry name" value="BLL6722 PROTEIN"/>
    <property type="match status" value="1"/>
</dbReference>
<keyword evidence="9" id="KW-0575">Peroxidase</keyword>
<dbReference type="PANTHER" id="PTHR30600">
    <property type="entry name" value="CYTOCHROME C PEROXIDASE-RELATED"/>
    <property type="match status" value="1"/>
</dbReference>
<protein>
    <submittedName>
        <fullName evidence="9">Cytochrome c peroxidase</fullName>
    </submittedName>
</protein>
<dbReference type="EMBL" id="JASHIE010000009">
    <property type="protein sequence ID" value="MDI9875676.1"/>
    <property type="molecule type" value="Genomic_DNA"/>
</dbReference>
<dbReference type="PROSITE" id="PS51007">
    <property type="entry name" value="CYTC"/>
    <property type="match status" value="1"/>
</dbReference>
<evidence type="ECO:0000256" key="1">
    <source>
        <dbReference type="ARBA" id="ARBA00004196"/>
    </source>
</evidence>
<dbReference type="InterPro" id="IPR004852">
    <property type="entry name" value="Di-haem_cyt_c_peroxidsae"/>
</dbReference>
<dbReference type="Pfam" id="PF11827">
    <property type="entry name" value="DUF3347"/>
    <property type="match status" value="1"/>
</dbReference>
<reference evidence="9 10" key="1">
    <citation type="submission" date="2023-05" db="EMBL/GenBank/DDBJ databases">
        <title>Novel species of genus Flectobacillus isolated from stream in China.</title>
        <authorList>
            <person name="Lu H."/>
        </authorList>
    </citation>
    <scope>NUCLEOTIDE SEQUENCE [LARGE SCALE GENOMIC DNA]</scope>
    <source>
        <strain evidence="9 10">LFS242W</strain>
    </source>
</reference>
<dbReference type="SUPFAM" id="SSF46626">
    <property type="entry name" value="Cytochrome c"/>
    <property type="match status" value="2"/>
</dbReference>
<comment type="caution">
    <text evidence="9">The sequence shown here is derived from an EMBL/GenBank/DDBJ whole genome shotgun (WGS) entry which is preliminary data.</text>
</comment>
<dbReference type="RefSeq" id="WP_283382212.1">
    <property type="nucleotide sequence ID" value="NZ_JASHIE010000009.1"/>
</dbReference>
<evidence type="ECO:0000256" key="3">
    <source>
        <dbReference type="ARBA" id="ARBA00022723"/>
    </source>
</evidence>
<evidence type="ECO:0000313" key="10">
    <source>
        <dbReference type="Proteomes" id="UP001225761"/>
    </source>
</evidence>
<keyword evidence="6 7" id="KW-0408">Iron</keyword>
<keyword evidence="4" id="KW-0732">Signal</keyword>
<evidence type="ECO:0000259" key="8">
    <source>
        <dbReference type="PROSITE" id="PS51007"/>
    </source>
</evidence>
<gene>
    <name evidence="9" type="ORF">QM481_14130</name>
</gene>
<evidence type="ECO:0000256" key="6">
    <source>
        <dbReference type="ARBA" id="ARBA00023004"/>
    </source>
</evidence>
<dbReference type="Proteomes" id="UP001225761">
    <property type="component" value="Unassembled WGS sequence"/>
</dbReference>
<proteinExistence type="predicted"/>
<comment type="subcellular location">
    <subcellularLocation>
        <location evidence="1">Cell envelope</location>
    </subcellularLocation>
</comment>
<accession>A0ABT6Z3G9</accession>
<evidence type="ECO:0000256" key="4">
    <source>
        <dbReference type="ARBA" id="ARBA00022729"/>
    </source>
</evidence>
<dbReference type="InterPro" id="IPR009056">
    <property type="entry name" value="Cyt_c-like_dom"/>
</dbReference>
<evidence type="ECO:0000256" key="2">
    <source>
        <dbReference type="ARBA" id="ARBA00022617"/>
    </source>
</evidence>
<evidence type="ECO:0000256" key="7">
    <source>
        <dbReference type="PROSITE-ProRule" id="PRU00433"/>
    </source>
</evidence>
<keyword evidence="2 7" id="KW-0349">Heme</keyword>
<sequence length="510" mass="58187">MKNKIYPTLLLLFGLMVLFSFKRVRGNDDENLFAIPSNFPKPTYHFKSNPLTAEGVELGKALFYDAIISSDNTVSCGSCHQQSAGFTQHGHAFSHGVNDLLTKRNSMPLYNLAWSTSFGWDGGVHDLDLFAISPITNPVEMNESMANVLDKLRKSQNYPSLFKNAFGSEEINTERFLKALSQFMLTMVSANSKYDQYMRMEGVELDEKEQEGLEIFKQKCASCHAGELFTDYSFRNNGLGVAKVEDLGRFEVNQQESDKHKFKVPSLRNLGYTAPYMHDGRFETLEQVLDHYAGKVVKSEYLDPILQQNGKLGISLNSDEKMKIIAFLKTLDDDYFIKKESFSESSLKTVIPKKDILDDVKKLSFGNEKHQLIMNESLVLYLKLKDAILRKETNKAAVMANKLALSLDRIERKNLDIASRVYFDKVFQGITFDADHIIEGKALAEHQFDHFGELSANMFRLMASFKPSDKPLFYYESSEKKFSWLSNLSNEESTSIIKPYQFKDLKKRAL</sequence>
<name>A0ABT6Z3G9_9BACT</name>
<dbReference type="InterPro" id="IPR036909">
    <property type="entry name" value="Cyt_c-like_dom_sf"/>
</dbReference>
<dbReference type="InterPro" id="IPR051395">
    <property type="entry name" value="Cytochrome_c_Peroxidase/MauG"/>
</dbReference>
<evidence type="ECO:0000256" key="5">
    <source>
        <dbReference type="ARBA" id="ARBA00023002"/>
    </source>
</evidence>
<evidence type="ECO:0000313" key="9">
    <source>
        <dbReference type="EMBL" id="MDI9875676.1"/>
    </source>
</evidence>
<organism evidence="9 10">
    <name type="scientific">Flectobacillus rivi</name>
    <dbReference type="NCBI Taxonomy" id="2984209"/>
    <lineage>
        <taxon>Bacteria</taxon>
        <taxon>Pseudomonadati</taxon>
        <taxon>Bacteroidota</taxon>
        <taxon>Cytophagia</taxon>
        <taxon>Cytophagales</taxon>
        <taxon>Flectobacillaceae</taxon>
        <taxon>Flectobacillus</taxon>
    </lineage>
</organism>
<keyword evidence="5" id="KW-0560">Oxidoreductase</keyword>
<feature type="domain" description="Cytochrome c" evidence="8">
    <location>
        <begin position="207"/>
        <end position="332"/>
    </location>
</feature>
<dbReference type="GO" id="GO:0004601">
    <property type="term" value="F:peroxidase activity"/>
    <property type="evidence" value="ECO:0007669"/>
    <property type="project" value="UniProtKB-KW"/>
</dbReference>